<evidence type="ECO:0000313" key="7">
    <source>
        <dbReference type="Proteomes" id="UP000808914"/>
    </source>
</evidence>
<evidence type="ECO:0000256" key="4">
    <source>
        <dbReference type="ARBA" id="ARBA00023014"/>
    </source>
</evidence>
<keyword evidence="1" id="KW-0001">2Fe-2S</keyword>
<dbReference type="InterPro" id="IPR018967">
    <property type="entry name" value="FeS-contain_CDGSH-typ"/>
</dbReference>
<proteinExistence type="predicted"/>
<protein>
    <submittedName>
        <fullName evidence="6">Fe-S cluster protein YjdI</fullName>
    </submittedName>
</protein>
<sequence>MSEEKHEYESDHIAVSFYPNRCNHIGRCVRLLKEVFNPDHKPWVNLEDADIEAVCRTIEQCPTGALQYQRLDGGEDETAPDVTTIKTVKNGPFFIHGNIELLDEEGNPLTMNKRIALCRCGRSKNKPFCDGTHKKYH</sequence>
<dbReference type="Gene3D" id="3.30.70.20">
    <property type="match status" value="1"/>
</dbReference>
<evidence type="ECO:0000256" key="3">
    <source>
        <dbReference type="ARBA" id="ARBA00023004"/>
    </source>
</evidence>
<dbReference type="Gene3D" id="3.40.5.90">
    <property type="entry name" value="CDGSH iron-sulfur domain, mitoNEET-type"/>
    <property type="match status" value="1"/>
</dbReference>
<dbReference type="Pfam" id="PF06902">
    <property type="entry name" value="Fer4_19"/>
    <property type="match status" value="1"/>
</dbReference>
<evidence type="ECO:0000256" key="2">
    <source>
        <dbReference type="ARBA" id="ARBA00022723"/>
    </source>
</evidence>
<gene>
    <name evidence="6" type="ORF">JOD45_002949</name>
</gene>
<comment type="caution">
    <text evidence="6">The sequence shown here is derived from an EMBL/GenBank/DDBJ whole genome shotgun (WGS) entry which is preliminary data.</text>
</comment>
<accession>A0ABS2Q3L7</accession>
<keyword evidence="7" id="KW-1185">Reference proteome</keyword>
<keyword evidence="2" id="KW-0479">Metal-binding</keyword>
<evidence type="ECO:0000256" key="1">
    <source>
        <dbReference type="ARBA" id="ARBA00022714"/>
    </source>
</evidence>
<evidence type="ECO:0000259" key="5">
    <source>
        <dbReference type="SMART" id="SM00704"/>
    </source>
</evidence>
<dbReference type="Pfam" id="PF09360">
    <property type="entry name" value="zf-CDGSH"/>
    <property type="match status" value="1"/>
</dbReference>
<evidence type="ECO:0000313" key="6">
    <source>
        <dbReference type="EMBL" id="MBM7646716.1"/>
    </source>
</evidence>
<dbReference type="Proteomes" id="UP000808914">
    <property type="component" value="Unassembled WGS sequence"/>
</dbReference>
<reference evidence="6 7" key="1">
    <citation type="submission" date="2021-01" db="EMBL/GenBank/DDBJ databases">
        <title>Genomic Encyclopedia of Type Strains, Phase IV (KMG-IV): sequencing the most valuable type-strain genomes for metagenomic binning, comparative biology and taxonomic classification.</title>
        <authorList>
            <person name="Goeker M."/>
        </authorList>
    </citation>
    <scope>NUCLEOTIDE SEQUENCE [LARGE SCALE GENOMIC DNA]</scope>
    <source>
        <strain evidence="6 7">DSM 28236</strain>
    </source>
</reference>
<keyword evidence="4" id="KW-0411">Iron-sulfur</keyword>
<name>A0ABS2Q3L7_9BACL</name>
<feature type="domain" description="Iron-binding zinc finger CDGSH type" evidence="5">
    <location>
        <begin position="104"/>
        <end position="137"/>
    </location>
</feature>
<dbReference type="SMART" id="SM00704">
    <property type="entry name" value="ZnF_CDGSH"/>
    <property type="match status" value="1"/>
</dbReference>
<dbReference type="InterPro" id="IPR042216">
    <property type="entry name" value="MitoNEET_CISD"/>
</dbReference>
<keyword evidence="3" id="KW-0408">Iron</keyword>
<dbReference type="InterPro" id="IPR010693">
    <property type="entry name" value="Divergent_4Fe-4S_mono-cluster"/>
</dbReference>
<dbReference type="EMBL" id="JAFBER010000027">
    <property type="protein sequence ID" value="MBM7646716.1"/>
    <property type="molecule type" value="Genomic_DNA"/>
</dbReference>
<organism evidence="6 7">
    <name type="scientific">Scopulibacillus daqui</name>
    <dbReference type="NCBI Taxonomy" id="1469162"/>
    <lineage>
        <taxon>Bacteria</taxon>
        <taxon>Bacillati</taxon>
        <taxon>Bacillota</taxon>
        <taxon>Bacilli</taxon>
        <taxon>Bacillales</taxon>
        <taxon>Sporolactobacillaceae</taxon>
        <taxon>Scopulibacillus</taxon>
    </lineage>
</organism>
<dbReference type="RefSeq" id="WP_239549297.1">
    <property type="nucleotide sequence ID" value="NZ_JAFBER010000027.1"/>
</dbReference>